<feature type="transmembrane region" description="Helical" evidence="2">
    <location>
        <begin position="1099"/>
        <end position="1127"/>
    </location>
</feature>
<sequence>MTNKNLTRSSSSTLTLILLQFKLVIGVLFGIKHFEQKKIILNFIVLTKFFLEIYDLTSSLPYGKFSKLANYYVATITNFVFCTITIFYISFDVMNYEKFGFMCLTVLPIVMKISLIIIEKKFMNIVISPLYGYTKIQQSDYVNLEKKIQLLCTNQEKIQTEYPLVKIGLLKFHKISCKDQYCICQKEKVQEAIETVNEIDQNEGTTMLVKEQQEEEFLYNIYLVSLIKSYYDSPFLRLQNENCQVFIRQINYMSEQGYNQYAARKIIQLIYEADQYKNIDRSQIVQIHTLLEIVKIRMRSVFYKSIENHQIDQTVKSGNNYLNMMQERDILRDLVTKCIAIRIESLDKMKTSFETTQRVEEINEKLNSAFEDTSLKMLRFYDAYPINENFNFVTFFFSEIMGDIQKADSLKKEHEFQKDFQSILFDSVIDIFSSNTFAITVTMGKVLSKIVYFSPNLPQMLGYTLQDFEYKKKINDLLPNMLGRKHDSFIQQFLNTEENRVINFLSESFWMEDKKGFLLRIETFIQINNIFNQDIPFTAFGRIHPSKSGYILINEKMEVEAVNKAFLEKVKHPNVQELQPGMKFDVHFIIKNFEKIVGKFEEGKEQKQEFFQSEIQFPNTKHFISQEFFYNNSKVNQAEASGTSGNGKLSKIIQSAREMSQQSKANSARSQESQKKVSKMKLMQTRGPGGINIKKYKKNLNKFISDYIIQKRVLEIPAGRFVYYILELKHVQENNLFSKSMSQASSALTNQNTNRNFSDNDFKVQQDIAQIVKEAKFKDEKDKMPSDNQLVNMLVGNQNNANNNSNNNNLVNMNDADFSSRYQEKEKQDQYQIEVVKQQDYAVNQEGNKQNLPINRNQNQNQNQIQNQHIQNSNILDTSFNDATSRLNSQPSMIQDENPISNQVNQLNQNNDQSQEPLNITGISHLNSQKQQQQNLLQNLDQSKLADESQLPLQQNESYQINQSQAPLELEDIKMRDQELESNYNNNQDNQENQNQNQKLIQENKNNNNKKNMNGKSKSKNQNNQNQKREQNSSMNQKQNTNRLKLNTDKQSKTQGLFKNQQDKDMDGNQSMSSQGKGNQFLDKFNIYSEIIKSKKKSMILNCLLVIKYMEILVLLISTLLSLILVYSDFSQIMINIDSLLLKANTVSNYGNFIAICANYQNIYKYLGPGYTYLGDRFQIYLEDEYATLKEQFVNDYNNDEQTEIFTENYLTIYDTYDLQNVREFSITLVDALNTISNHMNTILKSDNGIFDIETDYTNYDVQTLANNFNPIFDFYTDLAEERATYTQEYINQRKSNLVLLTVILNLVAVLVFSLSIILNIQFQKEITQFFLMVQSVSIKLIESEYNYYKDLQIQFTNIPDYGNQYIYDPRQIELNLINRSSSNKIETQKQKMNQTGMKRGEYCKVQKESYSILRFLIFTLVFYFLFLGYSIWNLVMNQSFFNSIKPALTYYQEYSDVQTRIPVALTIKALHYTQYSTIFDSEFLKEMDQHYVDELDKVLQFIDNSIKINSISFYNSISGDITGSLDTDLCTYQDDTYENIVECDEIYDGALKNGVLNSLSAMHQSLYDIYQLDFDMSEEDTFDKIIRLVEEVESTALVYRGIQNGIDLLNQRLIEANNDQRKNVLYLSIGFITVILIGFIIEGSGQIDRMKRRFLLAKKLVYLIPNYTVLIEDSLPKKYQALSKKLKLVS</sequence>
<evidence type="ECO:0000256" key="1">
    <source>
        <dbReference type="SAM" id="MobiDB-lite"/>
    </source>
</evidence>
<feature type="transmembrane region" description="Helical" evidence="2">
    <location>
        <begin position="1298"/>
        <end position="1321"/>
    </location>
</feature>
<proteinExistence type="predicted"/>
<feature type="region of interest" description="Disordered" evidence="1">
    <location>
        <begin position="1006"/>
        <end position="1077"/>
    </location>
</feature>
<feature type="compositionally biased region" description="Polar residues" evidence="1">
    <location>
        <begin position="1034"/>
        <end position="1045"/>
    </location>
</feature>
<protein>
    <recommendedName>
        <fullName evidence="5">PAS domain</fullName>
    </recommendedName>
</protein>
<comment type="caution">
    <text evidence="3">The sequence shown here is derived from an EMBL/GenBank/DDBJ whole genome shotgun (WGS) entry which is preliminary data.</text>
</comment>
<dbReference type="OMA" id="IESAQMH"/>
<dbReference type="PANTHER" id="PTHR31600:SF2">
    <property type="entry name" value="GAMETE ENRICHED GENE 10 PROTEIN-RELATED"/>
    <property type="match status" value="1"/>
</dbReference>
<feature type="region of interest" description="Disordered" evidence="1">
    <location>
        <begin position="656"/>
        <end position="679"/>
    </location>
</feature>
<feature type="transmembrane region" description="Helical" evidence="2">
    <location>
        <begin position="1413"/>
        <end position="1433"/>
    </location>
</feature>
<organism evidence="3 4">
    <name type="scientific">Pseudocohnilembus persalinus</name>
    <name type="common">Ciliate</name>
    <dbReference type="NCBI Taxonomy" id="266149"/>
    <lineage>
        <taxon>Eukaryota</taxon>
        <taxon>Sar</taxon>
        <taxon>Alveolata</taxon>
        <taxon>Ciliophora</taxon>
        <taxon>Intramacronucleata</taxon>
        <taxon>Oligohymenophorea</taxon>
        <taxon>Scuticociliatia</taxon>
        <taxon>Philasterida</taxon>
        <taxon>Pseudocohnilembidae</taxon>
        <taxon>Pseudocohnilembus</taxon>
    </lineage>
</organism>
<keyword evidence="2" id="KW-0472">Membrane</keyword>
<reference evidence="3 4" key="1">
    <citation type="journal article" date="2015" name="Sci. Rep.">
        <title>Genome of the facultative scuticociliatosis pathogen Pseudocohnilembus persalinus provides insight into its virulence through horizontal gene transfer.</title>
        <authorList>
            <person name="Xiong J."/>
            <person name="Wang G."/>
            <person name="Cheng J."/>
            <person name="Tian M."/>
            <person name="Pan X."/>
            <person name="Warren A."/>
            <person name="Jiang C."/>
            <person name="Yuan D."/>
            <person name="Miao W."/>
        </authorList>
    </citation>
    <scope>NUCLEOTIDE SEQUENCE [LARGE SCALE GENOMIC DNA]</scope>
    <source>
        <strain evidence="3">36N120E</strain>
    </source>
</reference>
<evidence type="ECO:0000313" key="3">
    <source>
        <dbReference type="EMBL" id="KRX06364.1"/>
    </source>
</evidence>
<keyword evidence="2" id="KW-1133">Transmembrane helix</keyword>
<feature type="compositionally biased region" description="Polar residues" evidence="1">
    <location>
        <begin position="657"/>
        <end position="671"/>
    </location>
</feature>
<feature type="compositionally biased region" description="Low complexity" evidence="1">
    <location>
        <begin position="1006"/>
        <end position="1026"/>
    </location>
</feature>
<evidence type="ECO:0008006" key="5">
    <source>
        <dbReference type="Google" id="ProtNLM"/>
    </source>
</evidence>
<dbReference type="OrthoDB" id="306122at2759"/>
<keyword evidence="2" id="KW-0812">Transmembrane</keyword>
<dbReference type="PANTHER" id="PTHR31600">
    <property type="entry name" value="TINY MACROCYSTS PROTEIN B-RELATED"/>
    <property type="match status" value="1"/>
</dbReference>
<feature type="compositionally biased region" description="Polar residues" evidence="1">
    <location>
        <begin position="1068"/>
        <end position="1077"/>
    </location>
</feature>
<evidence type="ECO:0000313" key="4">
    <source>
        <dbReference type="Proteomes" id="UP000054937"/>
    </source>
</evidence>
<dbReference type="Proteomes" id="UP000054937">
    <property type="component" value="Unassembled WGS sequence"/>
</dbReference>
<feature type="transmembrane region" description="Helical" evidence="2">
    <location>
        <begin position="12"/>
        <end position="33"/>
    </location>
</feature>
<name>A0A0V0QVI4_PSEPJ</name>
<dbReference type="InterPro" id="IPR052994">
    <property type="entry name" value="Tiny_macrocysts_regulators"/>
</dbReference>
<feature type="transmembrane region" description="Helical" evidence="2">
    <location>
        <begin position="69"/>
        <end position="93"/>
    </location>
</feature>
<feature type="transmembrane region" description="Helical" evidence="2">
    <location>
        <begin position="39"/>
        <end position="57"/>
    </location>
</feature>
<evidence type="ECO:0000256" key="2">
    <source>
        <dbReference type="SAM" id="Phobius"/>
    </source>
</evidence>
<feature type="transmembrane region" description="Helical" evidence="2">
    <location>
        <begin position="1625"/>
        <end position="1644"/>
    </location>
</feature>
<gene>
    <name evidence="3" type="ORF">PPERSA_04977</name>
</gene>
<dbReference type="InParanoid" id="A0A0V0QVI4"/>
<dbReference type="EMBL" id="LDAU01000096">
    <property type="protein sequence ID" value="KRX06364.1"/>
    <property type="molecule type" value="Genomic_DNA"/>
</dbReference>
<feature type="transmembrane region" description="Helical" evidence="2">
    <location>
        <begin position="99"/>
        <end position="118"/>
    </location>
</feature>
<keyword evidence="4" id="KW-1185">Reference proteome</keyword>
<accession>A0A0V0QVI4</accession>